<accession>A0A8S5UMJ9</accession>
<sequence length="42" mass="4904">MSQNKIEEIKKSNLLKYGVDNPMKLDHVKKKCIDTNKNIDKT</sequence>
<protein>
    <submittedName>
        <fullName evidence="1">Uncharacterized protein</fullName>
    </submittedName>
</protein>
<organism evidence="1">
    <name type="scientific">Myoviridae sp. ctCo31</name>
    <dbReference type="NCBI Taxonomy" id="2825053"/>
    <lineage>
        <taxon>Viruses</taxon>
        <taxon>Duplodnaviria</taxon>
        <taxon>Heunggongvirae</taxon>
        <taxon>Uroviricota</taxon>
        <taxon>Caudoviricetes</taxon>
    </lineage>
</organism>
<name>A0A8S5UMJ9_9CAUD</name>
<proteinExistence type="predicted"/>
<dbReference type="EMBL" id="BK016109">
    <property type="protein sequence ID" value="DAF95652.1"/>
    <property type="molecule type" value="Genomic_DNA"/>
</dbReference>
<reference evidence="1" key="1">
    <citation type="journal article" date="2021" name="Proc. Natl. Acad. Sci. U.S.A.">
        <title>A Catalog of Tens of Thousands of Viruses from Human Metagenomes Reveals Hidden Associations with Chronic Diseases.</title>
        <authorList>
            <person name="Tisza M.J."/>
            <person name="Buck C.B."/>
        </authorList>
    </citation>
    <scope>NUCLEOTIDE SEQUENCE</scope>
    <source>
        <strain evidence="1">CtCo31</strain>
    </source>
</reference>
<evidence type="ECO:0000313" key="1">
    <source>
        <dbReference type="EMBL" id="DAF95652.1"/>
    </source>
</evidence>